<dbReference type="EMBL" id="CP019706">
    <property type="protein sequence ID" value="ARJ41748.1"/>
    <property type="molecule type" value="Genomic_DNA"/>
</dbReference>
<keyword evidence="3" id="KW-1185">Reference proteome</keyword>
<keyword evidence="1" id="KW-0732">Signal</keyword>
<feature type="chain" id="PRO_5011964046" evidence="1">
    <location>
        <begin position="20"/>
        <end position="182"/>
    </location>
</feature>
<reference evidence="2 3" key="1">
    <citation type="submission" date="2017-02" db="EMBL/GenBank/DDBJ databases">
        <title>Complete genome sequence of the drought resistance-promoting endophyte Pantoea alhagi LTYR-11Z.</title>
        <authorList>
            <person name="Zhang L."/>
        </authorList>
    </citation>
    <scope>NUCLEOTIDE SEQUENCE [LARGE SCALE GENOMIC DNA]</scope>
    <source>
        <strain evidence="2 3">LTYR-11Z</strain>
    </source>
</reference>
<protein>
    <submittedName>
        <fullName evidence="2">Uncharacterized protein</fullName>
    </submittedName>
</protein>
<dbReference type="AlphaFoldDB" id="A0A1W6B3T7"/>
<dbReference type="Proteomes" id="UP000192900">
    <property type="component" value="Chromosome"/>
</dbReference>
<sequence>MIRTILLAMTFLWIFNAYATINNDKNSTEEASCLTKKYVASNNENIKKTLLTKLSSLSDSNPDNINIIRMYSGLLASGGKYKKAISVLEPFNQKHKNASLLLQECMLKDRIGNYEPSCYKKVIALKRASGINDTDYLMALFMISDKDFSQEKNLYMQGRDDNHDLEAFNHKKEKLLKIFYPN</sequence>
<feature type="signal peptide" evidence="1">
    <location>
        <begin position="1"/>
        <end position="19"/>
    </location>
</feature>
<gene>
    <name evidence="2" type="ORF">B1H58_06740</name>
</gene>
<dbReference type="KEGG" id="palh:B1H58_06740"/>
<evidence type="ECO:0000313" key="2">
    <source>
        <dbReference type="EMBL" id="ARJ41748.1"/>
    </source>
</evidence>
<accession>A0A1W6B3T7</accession>
<organism evidence="2 3">
    <name type="scientific">Pantoea alhagi</name>
    <dbReference type="NCBI Taxonomy" id="1891675"/>
    <lineage>
        <taxon>Bacteria</taxon>
        <taxon>Pseudomonadati</taxon>
        <taxon>Pseudomonadota</taxon>
        <taxon>Gammaproteobacteria</taxon>
        <taxon>Enterobacterales</taxon>
        <taxon>Erwiniaceae</taxon>
        <taxon>Pantoea</taxon>
    </lineage>
</organism>
<dbReference type="STRING" id="1891675.B1H58_06740"/>
<evidence type="ECO:0000313" key="3">
    <source>
        <dbReference type="Proteomes" id="UP000192900"/>
    </source>
</evidence>
<name>A0A1W6B3T7_9GAMM</name>
<evidence type="ECO:0000256" key="1">
    <source>
        <dbReference type="SAM" id="SignalP"/>
    </source>
</evidence>
<proteinExistence type="predicted"/>
<dbReference type="RefSeq" id="WP_085068853.1">
    <property type="nucleotide sequence ID" value="NZ_CP019706.1"/>
</dbReference>
<dbReference type="OrthoDB" id="6630955at2"/>